<protein>
    <submittedName>
        <fullName evidence="1">Uncharacterized protein</fullName>
    </submittedName>
</protein>
<feature type="non-terminal residue" evidence="1">
    <location>
        <position position="1"/>
    </location>
</feature>
<gene>
    <name evidence="1" type="ORF">LCGC14_3113390</name>
</gene>
<proteinExistence type="predicted"/>
<organism evidence="1">
    <name type="scientific">marine sediment metagenome</name>
    <dbReference type="NCBI Taxonomy" id="412755"/>
    <lineage>
        <taxon>unclassified sequences</taxon>
        <taxon>metagenomes</taxon>
        <taxon>ecological metagenomes</taxon>
    </lineage>
</organism>
<feature type="non-terminal residue" evidence="1">
    <location>
        <position position="342"/>
    </location>
</feature>
<sequence length="342" mass="36447">EVDTLTRSLKISGRIILDGLLHGDVLLARIVGSTYFTLQHMQDLFHSSGWISGGDVSDAGGATIDVAAGTGLIRIAASAVSELQFFDWAALAGTVIPADTTRYVGVEYNSGSPQVVVRTTHNWNSTTDFELGVVVNEGGTLHISQHPHQVGDHANQMVQRMHGVSHITRDNEVGGLIVGESGVNKVTLTAGTLWVGLSTHTIAALDTNVAGSFDRYYRDFPTGFVKEAAQTDWPNTDYDDGSGALVPMTNNRYAVLWFYLETDGNLVMLYGRNQYTTAAGAENESVPATVPDRITAHGMLIGRLVYKKSGAAAISIASVFTTVFSSVGVTAHADLASVTSDQ</sequence>
<reference evidence="1" key="1">
    <citation type="journal article" date="2015" name="Nature">
        <title>Complex archaea that bridge the gap between prokaryotes and eukaryotes.</title>
        <authorList>
            <person name="Spang A."/>
            <person name="Saw J.H."/>
            <person name="Jorgensen S.L."/>
            <person name="Zaremba-Niedzwiedzka K."/>
            <person name="Martijn J."/>
            <person name="Lind A.E."/>
            <person name="van Eijk R."/>
            <person name="Schleper C."/>
            <person name="Guy L."/>
            <person name="Ettema T.J."/>
        </authorList>
    </citation>
    <scope>NUCLEOTIDE SEQUENCE</scope>
</reference>
<dbReference type="EMBL" id="LAZR01067433">
    <property type="protein sequence ID" value="KKK51594.1"/>
    <property type="molecule type" value="Genomic_DNA"/>
</dbReference>
<dbReference type="AlphaFoldDB" id="A0A0F8YBT6"/>
<comment type="caution">
    <text evidence="1">The sequence shown here is derived from an EMBL/GenBank/DDBJ whole genome shotgun (WGS) entry which is preliminary data.</text>
</comment>
<accession>A0A0F8YBT6</accession>
<evidence type="ECO:0000313" key="1">
    <source>
        <dbReference type="EMBL" id="KKK51594.1"/>
    </source>
</evidence>
<name>A0A0F8YBT6_9ZZZZ</name>